<reference evidence="7" key="1">
    <citation type="journal article" date="2020" name="Fungal Divers.">
        <title>Resolving the Mortierellaceae phylogeny through synthesis of multi-gene phylogenetics and phylogenomics.</title>
        <authorList>
            <person name="Vandepol N."/>
            <person name="Liber J."/>
            <person name="Desiro A."/>
            <person name="Na H."/>
            <person name="Kennedy M."/>
            <person name="Barry K."/>
            <person name="Grigoriev I.V."/>
            <person name="Miller A.N."/>
            <person name="O'Donnell K."/>
            <person name="Stajich J.E."/>
            <person name="Bonito G."/>
        </authorList>
    </citation>
    <scope>NUCLEOTIDE SEQUENCE</scope>
    <source>
        <strain evidence="7">BC1065</strain>
    </source>
</reference>
<dbReference type="OrthoDB" id="272077at2759"/>
<evidence type="ECO:0000259" key="6">
    <source>
        <dbReference type="PROSITE" id="PS50011"/>
    </source>
</evidence>
<evidence type="ECO:0000313" key="8">
    <source>
        <dbReference type="Proteomes" id="UP000807716"/>
    </source>
</evidence>
<dbReference type="GO" id="GO:0005524">
    <property type="term" value="F:ATP binding"/>
    <property type="evidence" value="ECO:0007669"/>
    <property type="project" value="UniProtKB-UniRule"/>
</dbReference>
<dbReference type="InterPro" id="IPR011009">
    <property type="entry name" value="Kinase-like_dom_sf"/>
</dbReference>
<gene>
    <name evidence="7" type="ORF">DFQ27_007864</name>
</gene>
<evidence type="ECO:0000256" key="5">
    <source>
        <dbReference type="PROSITE-ProRule" id="PRU10141"/>
    </source>
</evidence>
<dbReference type="PROSITE" id="PS00107">
    <property type="entry name" value="PROTEIN_KINASE_ATP"/>
    <property type="match status" value="1"/>
</dbReference>
<dbReference type="Gene3D" id="1.25.40.10">
    <property type="entry name" value="Tetratricopeptide repeat domain"/>
    <property type="match status" value="3"/>
</dbReference>
<dbReference type="SMART" id="SM00671">
    <property type="entry name" value="SEL1"/>
    <property type="match status" value="13"/>
</dbReference>
<dbReference type="Gene3D" id="1.10.510.10">
    <property type="entry name" value="Transferase(Phosphotransferase) domain 1"/>
    <property type="match status" value="2"/>
</dbReference>
<dbReference type="GO" id="GO:0004674">
    <property type="term" value="F:protein serine/threonine kinase activity"/>
    <property type="evidence" value="ECO:0007669"/>
    <property type="project" value="UniProtKB-KW"/>
</dbReference>
<name>A0A9P6PU27_9FUNG</name>
<dbReference type="InterPro" id="IPR000719">
    <property type="entry name" value="Prot_kinase_dom"/>
</dbReference>
<dbReference type="PRINTS" id="PR00109">
    <property type="entry name" value="TYRKINASE"/>
</dbReference>
<proteinExistence type="inferred from homology"/>
<dbReference type="PANTHER" id="PTHR11102:SF160">
    <property type="entry name" value="ERAD-ASSOCIATED E3 UBIQUITIN-PROTEIN LIGASE COMPONENT HRD3"/>
    <property type="match status" value="1"/>
</dbReference>
<dbReference type="InterPro" id="IPR006597">
    <property type="entry name" value="Sel1-like"/>
</dbReference>
<keyword evidence="3 5" id="KW-0067">ATP-binding</keyword>
<dbReference type="InterPro" id="IPR001245">
    <property type="entry name" value="Ser-Thr/Tyr_kinase_cat_dom"/>
</dbReference>
<dbReference type="AlphaFoldDB" id="A0A9P6PU27"/>
<evidence type="ECO:0000256" key="2">
    <source>
        <dbReference type="ARBA" id="ARBA00022741"/>
    </source>
</evidence>
<dbReference type="InterPro" id="IPR017441">
    <property type="entry name" value="Protein_kinase_ATP_BS"/>
</dbReference>
<keyword evidence="1" id="KW-0808">Transferase</keyword>
<dbReference type="PANTHER" id="PTHR11102">
    <property type="entry name" value="SEL-1-LIKE PROTEIN"/>
    <property type="match status" value="1"/>
</dbReference>
<dbReference type="SUPFAM" id="SSF56112">
    <property type="entry name" value="Protein kinase-like (PK-like)"/>
    <property type="match status" value="2"/>
</dbReference>
<dbReference type="InterPro" id="IPR011990">
    <property type="entry name" value="TPR-like_helical_dom_sf"/>
</dbReference>
<keyword evidence="2 5" id="KW-0547">Nucleotide-binding</keyword>
<dbReference type="Proteomes" id="UP000807716">
    <property type="component" value="Unassembled WGS sequence"/>
</dbReference>
<dbReference type="Pfam" id="PF07714">
    <property type="entry name" value="PK_Tyr_Ser-Thr"/>
    <property type="match status" value="1"/>
</dbReference>
<dbReference type="EMBL" id="JAAAJB010000633">
    <property type="protein sequence ID" value="KAG0252763.1"/>
    <property type="molecule type" value="Genomic_DNA"/>
</dbReference>
<accession>A0A9P6PU27</accession>
<feature type="binding site" evidence="5">
    <location>
        <position position="37"/>
    </location>
    <ligand>
        <name>ATP</name>
        <dbReference type="ChEBI" id="CHEBI:30616"/>
    </ligand>
</feature>
<evidence type="ECO:0000256" key="1">
    <source>
        <dbReference type="ARBA" id="ARBA00022527"/>
    </source>
</evidence>
<dbReference type="SUPFAM" id="SSF81901">
    <property type="entry name" value="HCP-like"/>
    <property type="match status" value="3"/>
</dbReference>
<dbReference type="PROSITE" id="PS00108">
    <property type="entry name" value="PROTEIN_KINASE_ST"/>
    <property type="match status" value="1"/>
</dbReference>
<evidence type="ECO:0000313" key="7">
    <source>
        <dbReference type="EMBL" id="KAG0252763.1"/>
    </source>
</evidence>
<keyword evidence="8" id="KW-1185">Reference proteome</keyword>
<dbReference type="PROSITE" id="PS50011">
    <property type="entry name" value="PROTEIN_KINASE_DOM"/>
    <property type="match status" value="2"/>
</dbReference>
<organism evidence="7 8">
    <name type="scientific">Actinomortierella ambigua</name>
    <dbReference type="NCBI Taxonomy" id="1343610"/>
    <lineage>
        <taxon>Eukaryota</taxon>
        <taxon>Fungi</taxon>
        <taxon>Fungi incertae sedis</taxon>
        <taxon>Mucoromycota</taxon>
        <taxon>Mortierellomycotina</taxon>
        <taxon>Mortierellomycetes</taxon>
        <taxon>Mortierellales</taxon>
        <taxon>Mortierellaceae</taxon>
        <taxon>Actinomortierella</taxon>
    </lineage>
</organism>
<feature type="non-terminal residue" evidence="7">
    <location>
        <position position="1115"/>
    </location>
</feature>
<keyword evidence="1" id="KW-0418">Kinase</keyword>
<dbReference type="InterPro" id="IPR050767">
    <property type="entry name" value="Sel1_AlgK"/>
</dbReference>
<keyword evidence="1" id="KW-0723">Serine/threonine-protein kinase</keyword>
<dbReference type="InterPro" id="IPR008271">
    <property type="entry name" value="Ser/Thr_kinase_AS"/>
</dbReference>
<comment type="caution">
    <text evidence="7">The sequence shown here is derived from an EMBL/GenBank/DDBJ whole genome shotgun (WGS) entry which is preliminary data.</text>
</comment>
<evidence type="ECO:0000256" key="4">
    <source>
        <dbReference type="ARBA" id="ARBA00038101"/>
    </source>
</evidence>
<comment type="similarity">
    <text evidence="4">Belongs to the sel-1 family.</text>
</comment>
<feature type="domain" description="Protein kinase" evidence="6">
    <location>
        <begin position="9"/>
        <end position="273"/>
    </location>
</feature>
<dbReference type="Pfam" id="PF00069">
    <property type="entry name" value="Pkinase"/>
    <property type="match status" value="1"/>
</dbReference>
<dbReference type="Pfam" id="PF08238">
    <property type="entry name" value="Sel1"/>
    <property type="match status" value="13"/>
</dbReference>
<protein>
    <recommendedName>
        <fullName evidence="6">Protein kinase domain-containing protein</fullName>
    </recommendedName>
</protein>
<sequence length="1115" mass="124335">MGVNPKHYLVLGEKLGAGGYASVHKARIGNHTFAAKKFYLNEDDHHQECIMNEATIHQKLRHRHIIQFYKTHEQDGHLYLLMELAEKGSLAQVIRNKSLGLDDWTTKRRLTSEIALGLEFIHQQGIIYRDLKSANVLLTKHMEVKLADFGLSKMRSLSQASMTGSRSGAKPAGTLRWMAPELMYATKPMYTTKSDVYALGVVMWEMAASCTKPYISQDSDDLIALLVKNGVRETFPEDTPTEYRLWAERCWQQDPMDRPEASEVVQIHLEPTRERTNIDESSIDFSFGHSSWADDWLKSHDAHQGLSEVKAVHHPSADQYVGRLPSMDDDVVEHMCMAATQGSVEAQLFLGWIYDHGRGIYKSDKDAFWWYRLAASHGTVVAQLRVAKMYDLGRGVDASDEKAAIWYLRAANGGSAEAQYRIGNMYEYGRGVKQDEEEALRWYRSAAFQGQSDAPYKLWTWYSLGRGVQQSDEKPLKWLVMAAQQGNISAQHSLGVAYAEGIGVEQNDVEAARLFTSAAQQGNASAQFRLGMVYAEGKGVEQSDVEAVKWLTKAADQGDASAQFRLGLMYAEGKGVEQSDVEAVKWLTNAAQQGNASAQFRLGLMYAEGKGVDGSDIEAVKWFTKAAEQGNVKAQVRLGLIYAEGKGVEQSDIEAVIWFDKAADQGDANAQFHLRMMCKGGFGVIESDAIEAAKWFTKAAEQGIINAQVRLGLIYAEGKGVEQSDIEAVMWFAKAADQGDASAQFNLGCMLQEGRGVEQSDSEALMWFMMAAEQGHQEAQFSLGCMFQEGRGAEQSDDEAVKWFTKAAEQGHGFSRKLLREMYQHVQQVEKGEVEVSQRPTNVGEHIGSGPYGFVHSAEKSGKSCVVKTLSLRHADFLRGDIEKEAAVLQTLVHEHITEFYGAEFAGPRIHLFAERVENGSLADQIVRTEMDWATKCRLGHEIAQGLLYIHNNGILHRSLKGTNVLLTRDLAAKICDFGLPTVRELKQLRPDVESTSGLRWMAPELLTVKPAFSIKSDMYAFGMVLWEMAARCTTPFKKMSDDITVMNLVKDQEREVLPADTPPAYASLVMSCWSHDPTERPKANQVQHLSGSLWLEVERDAQDGAIIDVDDYED</sequence>
<evidence type="ECO:0000256" key="3">
    <source>
        <dbReference type="ARBA" id="ARBA00022840"/>
    </source>
</evidence>
<dbReference type="SMART" id="SM00220">
    <property type="entry name" value="S_TKc"/>
    <property type="match status" value="2"/>
</dbReference>
<feature type="domain" description="Protein kinase" evidence="6">
    <location>
        <begin position="841"/>
        <end position="1096"/>
    </location>
</feature>